<sequence length="966" mass="104592">MPSKGKKPARTSAAGEAAASPISRSSSQQQENGDVVESLRRRVHSAAAAEYPALIAEASFLGTISEVEPSNSKSSHARVWLSEAAALSSALRPGSLVAVSLVSSVNNPSDGLPLESLVENCGRQLGLDFRTGGKNEPGRYFAIAMVFTSRKVFKNGVRLSWGLSCAMGFPSLGRLVFICPLALSQPTDKLDSSTNLLTVHACNDLYLNLIPIKFRSSIIASSDPASTPVGKGNAIASLKTPSQSSHSSGPNDFVQNADPSRFLDVSAAKLVLADEKVKELLQIYASRWLHGRHFLQGNIVVITVLGQHCVFLVEGVEFALAEQGSTSAKDSSCYQEIKISSNLGQGLDIFVVDARTKVHFSGSSFLDGGESTKISLPLGHVSYYHIIDEQAGDVPRLGGLSKEFVALKEIISSSVNSDNALRRFKGVLLHGPPGTGKTSLAISCAHEAGAKLFSINGSEIMTQYYGESEKALCDVFYSARLAAPAVVFIDEFDAIALSREDGGEDLSSRMVVTLSQLMDEIKRIDHLLVIAATNRPDSIDPALRRPGRLDQEIEIGVPSPEQRFEILCTILSSKAHSLSNAEIQSLALAAHGFVGADLAALCNEAAMNALRRYIRSKRENHGNSFMQLEKVAGKQPSGVEKQIDYLSLPLSKCSVSCGADEMKEETQLKVTIGDFKKAKMKVRPSSMREVKFELPYVCWEDVGGQTKVKKQLIEAVQWPQINPELFECLGVSPPRGLLMIGPPGCSKTLMARAVASEAKLNFLAVKGPELFSKWVGDSEKAVRSLFAKARANAPAIIFFDEIDGLAVTRGRENDSISVADRVVSQLLVEMDGLDRRVGITVIAATNRPDKIDHALLRPGRFDLLLNVHPPDEVDREEIFGIHMRSMPRAVDVDIKELANLAEGYTGADIKLVCREAGIAALEESLDISEASMRHFKIALSRVQPSNVQFYEELAAQFERFVDDGSI</sequence>
<dbReference type="InterPro" id="IPR003593">
    <property type="entry name" value="AAA+_ATPase"/>
</dbReference>
<evidence type="ECO:0000313" key="7">
    <source>
        <dbReference type="Proteomes" id="UP000092600"/>
    </source>
</evidence>
<feature type="compositionally biased region" description="Polar residues" evidence="4">
    <location>
        <begin position="22"/>
        <end position="32"/>
    </location>
</feature>
<protein>
    <submittedName>
        <fullName evidence="6">Calmodulin-interacting protein 111</fullName>
    </submittedName>
</protein>
<dbReference type="SMART" id="SM00382">
    <property type="entry name" value="AAA"/>
    <property type="match status" value="2"/>
</dbReference>
<feature type="region of interest" description="Disordered" evidence="4">
    <location>
        <begin position="1"/>
        <end position="37"/>
    </location>
</feature>
<evidence type="ECO:0000256" key="4">
    <source>
        <dbReference type="SAM" id="MobiDB-lite"/>
    </source>
</evidence>
<dbReference type="EMBL" id="LSRQ01002071">
    <property type="protein sequence ID" value="OAY75542.1"/>
    <property type="molecule type" value="Genomic_DNA"/>
</dbReference>
<dbReference type="GO" id="GO:0016887">
    <property type="term" value="F:ATP hydrolysis activity"/>
    <property type="evidence" value="ECO:0007669"/>
    <property type="project" value="InterPro"/>
</dbReference>
<dbReference type="PANTHER" id="PTHR23077:SF27">
    <property type="entry name" value="ATPASE FAMILY GENE 2 PROTEIN HOMOLOG A"/>
    <property type="match status" value="1"/>
</dbReference>
<dbReference type="Proteomes" id="UP000092600">
    <property type="component" value="Unassembled WGS sequence"/>
</dbReference>
<evidence type="ECO:0000313" key="6">
    <source>
        <dbReference type="EMBL" id="OAY75542.1"/>
    </source>
</evidence>
<feature type="compositionally biased region" description="Low complexity" evidence="4">
    <location>
        <begin position="10"/>
        <end position="19"/>
    </location>
</feature>
<evidence type="ECO:0000256" key="2">
    <source>
        <dbReference type="ARBA" id="ARBA00022741"/>
    </source>
</evidence>
<dbReference type="InterPro" id="IPR058958">
    <property type="entry name" value="DPBB_CI111"/>
</dbReference>
<dbReference type="PROSITE" id="PS00674">
    <property type="entry name" value="AAA"/>
    <property type="match status" value="2"/>
</dbReference>
<name>A0A199VEJ6_ANACO</name>
<dbReference type="GO" id="GO:0009507">
    <property type="term" value="C:chloroplast"/>
    <property type="evidence" value="ECO:0007669"/>
    <property type="project" value="TreeGrafter"/>
</dbReference>
<dbReference type="Pfam" id="PF17862">
    <property type="entry name" value="AAA_lid_3"/>
    <property type="match status" value="2"/>
</dbReference>
<dbReference type="InterPro" id="IPR003959">
    <property type="entry name" value="ATPase_AAA_core"/>
</dbReference>
<dbReference type="CDD" id="cd19511">
    <property type="entry name" value="RecA-like_CDC48_r2-like"/>
    <property type="match status" value="1"/>
</dbReference>
<dbReference type="SUPFAM" id="SSF52540">
    <property type="entry name" value="P-loop containing nucleoside triphosphate hydrolases"/>
    <property type="match status" value="2"/>
</dbReference>
<reference evidence="6 7" key="1">
    <citation type="journal article" date="2016" name="DNA Res.">
        <title>The draft genome of MD-2 pineapple using hybrid error correction of long reads.</title>
        <authorList>
            <person name="Redwan R.M."/>
            <person name="Saidin A."/>
            <person name="Kumar S.V."/>
        </authorList>
    </citation>
    <scope>NUCLEOTIDE SEQUENCE [LARGE SCALE GENOMIC DNA]</scope>
    <source>
        <strain evidence="7">cv. MD2</strain>
        <tissue evidence="6">Leaf</tissue>
    </source>
</reference>
<feature type="domain" description="AAA+ ATPase" evidence="5">
    <location>
        <begin position="423"/>
        <end position="559"/>
    </location>
</feature>
<dbReference type="InterPro" id="IPR050168">
    <property type="entry name" value="AAA_ATPase_domain"/>
</dbReference>
<keyword evidence="3" id="KW-0067">ATP-binding</keyword>
<evidence type="ECO:0000259" key="5">
    <source>
        <dbReference type="SMART" id="SM00382"/>
    </source>
</evidence>
<dbReference type="GO" id="GO:0005524">
    <property type="term" value="F:ATP binding"/>
    <property type="evidence" value="ECO:0007669"/>
    <property type="project" value="UniProtKB-KW"/>
</dbReference>
<dbReference type="FunFam" id="3.40.50.300:FF:000661">
    <property type="entry name" value="calmodulin-interacting protein 111 isoform X1"/>
    <property type="match status" value="1"/>
</dbReference>
<feature type="domain" description="AAA+ ATPase" evidence="5">
    <location>
        <begin position="733"/>
        <end position="871"/>
    </location>
</feature>
<dbReference type="Gene3D" id="1.10.8.60">
    <property type="match status" value="2"/>
</dbReference>
<dbReference type="AlphaFoldDB" id="A0A199VEJ6"/>
<comment type="caution">
    <text evidence="6">The sequence shown here is derived from an EMBL/GenBank/DDBJ whole genome shotgun (WGS) entry which is preliminary data.</text>
</comment>
<dbReference type="PANTHER" id="PTHR23077">
    <property type="entry name" value="AAA-FAMILY ATPASE"/>
    <property type="match status" value="1"/>
</dbReference>
<dbReference type="InterPro" id="IPR041569">
    <property type="entry name" value="AAA_lid_3"/>
</dbReference>
<proteinExistence type="inferred from homology"/>
<dbReference type="Gene3D" id="3.40.50.300">
    <property type="entry name" value="P-loop containing nucleotide triphosphate hydrolases"/>
    <property type="match status" value="2"/>
</dbReference>
<evidence type="ECO:0000256" key="1">
    <source>
        <dbReference type="ARBA" id="ARBA00006914"/>
    </source>
</evidence>
<dbReference type="InterPro" id="IPR003960">
    <property type="entry name" value="ATPase_AAA_CS"/>
</dbReference>
<dbReference type="InterPro" id="IPR027417">
    <property type="entry name" value="P-loop_NTPase"/>
</dbReference>
<dbReference type="Pfam" id="PF26429">
    <property type="entry name" value="DPBB_CI111"/>
    <property type="match status" value="1"/>
</dbReference>
<dbReference type="STRING" id="4615.A0A199VEJ6"/>
<dbReference type="Pfam" id="PF00004">
    <property type="entry name" value="AAA"/>
    <property type="match status" value="2"/>
</dbReference>
<dbReference type="FunFam" id="1.10.8.60:FF:000038">
    <property type="entry name" value="spermatogenesis-associated protein 5-like protein 1"/>
    <property type="match status" value="1"/>
</dbReference>
<keyword evidence="2" id="KW-0547">Nucleotide-binding</keyword>
<comment type="similarity">
    <text evidence="1">Belongs to the AAA ATPase family.</text>
</comment>
<accession>A0A199VEJ6</accession>
<evidence type="ECO:0000256" key="3">
    <source>
        <dbReference type="ARBA" id="ARBA00022840"/>
    </source>
</evidence>
<organism evidence="6 7">
    <name type="scientific">Ananas comosus</name>
    <name type="common">Pineapple</name>
    <name type="synonym">Ananas ananas</name>
    <dbReference type="NCBI Taxonomy" id="4615"/>
    <lineage>
        <taxon>Eukaryota</taxon>
        <taxon>Viridiplantae</taxon>
        <taxon>Streptophyta</taxon>
        <taxon>Embryophyta</taxon>
        <taxon>Tracheophyta</taxon>
        <taxon>Spermatophyta</taxon>
        <taxon>Magnoliopsida</taxon>
        <taxon>Liliopsida</taxon>
        <taxon>Poales</taxon>
        <taxon>Bromeliaceae</taxon>
        <taxon>Bromelioideae</taxon>
        <taxon>Ananas</taxon>
    </lineage>
</organism>
<dbReference type="FunFam" id="3.40.50.300:FF:000012">
    <property type="entry name" value="Transitional endoplasmic reticulum ATPase"/>
    <property type="match status" value="1"/>
</dbReference>
<gene>
    <name evidence="6" type="ORF">ACMD2_24187</name>
</gene>